<gene>
    <name evidence="8" type="ORF">FFLO_04370</name>
</gene>
<organism evidence="8 9">
    <name type="scientific">Filobasidium floriforme</name>
    <dbReference type="NCBI Taxonomy" id="5210"/>
    <lineage>
        <taxon>Eukaryota</taxon>
        <taxon>Fungi</taxon>
        <taxon>Dikarya</taxon>
        <taxon>Basidiomycota</taxon>
        <taxon>Agaricomycotina</taxon>
        <taxon>Tremellomycetes</taxon>
        <taxon>Filobasidiales</taxon>
        <taxon>Filobasidiaceae</taxon>
        <taxon>Filobasidium</taxon>
    </lineage>
</organism>
<feature type="active site" description="Charge relay system" evidence="6">
    <location>
        <position position="264"/>
    </location>
</feature>
<evidence type="ECO:0000256" key="3">
    <source>
        <dbReference type="ARBA" id="ARBA00016774"/>
    </source>
</evidence>
<name>A0A8K0JJC9_9TREE</name>
<dbReference type="InterPro" id="IPR029058">
    <property type="entry name" value="AB_hydrolase_fold"/>
</dbReference>
<dbReference type="GO" id="GO:0005829">
    <property type="term" value="C:cytosol"/>
    <property type="evidence" value="ECO:0007669"/>
    <property type="project" value="TreeGrafter"/>
</dbReference>
<dbReference type="SUPFAM" id="SSF53474">
    <property type="entry name" value="alpha/beta-Hydrolases"/>
    <property type="match status" value="1"/>
</dbReference>
<keyword evidence="4 7" id="KW-0719">Serine esterase</keyword>
<dbReference type="InterPro" id="IPR000801">
    <property type="entry name" value="Esterase-like"/>
</dbReference>
<dbReference type="EC" id="3.1.2.12" evidence="2 7"/>
<dbReference type="PANTHER" id="PTHR10061:SF0">
    <property type="entry name" value="S-FORMYLGLUTATHIONE HYDROLASE"/>
    <property type="match status" value="1"/>
</dbReference>
<comment type="caution">
    <text evidence="8">The sequence shown here is derived from an EMBL/GenBank/DDBJ whole genome shotgun (WGS) entry which is preliminary data.</text>
</comment>
<dbReference type="EMBL" id="JABELV010000092">
    <property type="protein sequence ID" value="KAG7531373.1"/>
    <property type="molecule type" value="Genomic_DNA"/>
</dbReference>
<keyword evidence="9" id="KW-1185">Reference proteome</keyword>
<dbReference type="FunFam" id="3.40.50.1820:FF:000002">
    <property type="entry name" value="S-formylglutathione hydrolase"/>
    <property type="match status" value="1"/>
</dbReference>
<proteinExistence type="inferred from homology"/>
<evidence type="ECO:0000313" key="9">
    <source>
        <dbReference type="Proteomes" id="UP000812966"/>
    </source>
</evidence>
<dbReference type="Pfam" id="PF00756">
    <property type="entry name" value="Esterase"/>
    <property type="match status" value="1"/>
</dbReference>
<evidence type="ECO:0000256" key="7">
    <source>
        <dbReference type="RuleBase" id="RU363068"/>
    </source>
</evidence>
<dbReference type="PANTHER" id="PTHR10061">
    <property type="entry name" value="S-FORMYLGLUTATHIONE HYDROLASE"/>
    <property type="match status" value="1"/>
</dbReference>
<feature type="active site" description="Charge relay system" evidence="6">
    <location>
        <position position="150"/>
    </location>
</feature>
<dbReference type="GO" id="GO:0018738">
    <property type="term" value="F:S-formylglutathione hydrolase activity"/>
    <property type="evidence" value="ECO:0007669"/>
    <property type="project" value="UniProtKB-EC"/>
</dbReference>
<keyword evidence="5 7" id="KW-0378">Hydrolase</keyword>
<evidence type="ECO:0000256" key="4">
    <source>
        <dbReference type="ARBA" id="ARBA00022487"/>
    </source>
</evidence>
<comment type="catalytic activity">
    <reaction evidence="7">
        <text>S-formylglutathione + H2O = formate + glutathione + H(+)</text>
        <dbReference type="Rhea" id="RHEA:14961"/>
        <dbReference type="ChEBI" id="CHEBI:15377"/>
        <dbReference type="ChEBI" id="CHEBI:15378"/>
        <dbReference type="ChEBI" id="CHEBI:15740"/>
        <dbReference type="ChEBI" id="CHEBI:57688"/>
        <dbReference type="ChEBI" id="CHEBI:57925"/>
        <dbReference type="EC" id="3.1.2.12"/>
    </reaction>
</comment>
<comment type="subcellular location">
    <subcellularLocation>
        <location evidence="7">Cytoplasm</location>
    </subcellularLocation>
</comment>
<dbReference type="InterPro" id="IPR014186">
    <property type="entry name" value="S-formylglutathione_hydrol"/>
</dbReference>
<comment type="similarity">
    <text evidence="1 7">Belongs to the esterase D family.</text>
</comment>
<dbReference type="AlphaFoldDB" id="A0A8K0JJC9"/>
<evidence type="ECO:0000256" key="5">
    <source>
        <dbReference type="ARBA" id="ARBA00022801"/>
    </source>
</evidence>
<evidence type="ECO:0000256" key="1">
    <source>
        <dbReference type="ARBA" id="ARBA00005622"/>
    </source>
</evidence>
<evidence type="ECO:0000256" key="6">
    <source>
        <dbReference type="PIRSR" id="PIRSR614186-1"/>
    </source>
</evidence>
<feature type="active site" description="Charge relay system" evidence="6">
    <location>
        <position position="228"/>
    </location>
</feature>
<protein>
    <recommendedName>
        <fullName evidence="3 7">S-formylglutathione hydrolase</fullName>
        <ecNumber evidence="2 7">3.1.2.12</ecNumber>
    </recommendedName>
</protein>
<accession>A0A8K0JJC9</accession>
<keyword evidence="7" id="KW-0963">Cytoplasm</keyword>
<dbReference type="GO" id="GO:0046294">
    <property type="term" value="P:formaldehyde catabolic process"/>
    <property type="evidence" value="ECO:0007669"/>
    <property type="project" value="InterPro"/>
</dbReference>
<dbReference type="GO" id="GO:0052689">
    <property type="term" value="F:carboxylic ester hydrolase activity"/>
    <property type="evidence" value="ECO:0007669"/>
    <property type="project" value="UniProtKB-KW"/>
</dbReference>
<dbReference type="Proteomes" id="UP000812966">
    <property type="component" value="Unassembled WGS sequence"/>
</dbReference>
<sequence>MPLKQESQNKAFGGTLTKYSFASKSLGGLETKFNVFMPAEGEKSKVPVLYYLAGLTCTEDTGPQKSHLLAPAAQHGIAIVFPDTSPRGAKIEGEDADWDFGTGAGFYLNASSEKWSGHYNMEKFVVEELRGIVQSELSVDSERTSIFGHSMGGHGALSLYLKYPGQYKSASGFAPICNPTECQWGQKAFKGYLSDPSSEGPKHDSTYLIASYPKDKKVAIKVDYGTGDKFYQDGQLLPENFEKAVRDAGRQGEVEVGRREGYDHSYFFISTFAAEHVEFHAKYLKA</sequence>
<reference evidence="8" key="1">
    <citation type="submission" date="2020-04" db="EMBL/GenBank/DDBJ databases">
        <title>Analysis of mating type loci in Filobasidium floriforme.</title>
        <authorList>
            <person name="Nowrousian M."/>
        </authorList>
    </citation>
    <scope>NUCLEOTIDE SEQUENCE</scope>
    <source>
        <strain evidence="8">CBS 6242</strain>
    </source>
</reference>
<dbReference type="NCBIfam" id="TIGR02821">
    <property type="entry name" value="fghA_ester_D"/>
    <property type="match status" value="1"/>
</dbReference>
<dbReference type="Gene3D" id="3.40.50.1820">
    <property type="entry name" value="alpha/beta hydrolase"/>
    <property type="match status" value="1"/>
</dbReference>
<evidence type="ECO:0000313" key="8">
    <source>
        <dbReference type="EMBL" id="KAG7531373.1"/>
    </source>
</evidence>
<evidence type="ECO:0000256" key="2">
    <source>
        <dbReference type="ARBA" id="ARBA00012479"/>
    </source>
</evidence>
<comment type="function">
    <text evidence="7">Serine hydrolase involved in the detoxification of formaldehyde.</text>
</comment>